<dbReference type="SUPFAM" id="SSF54373">
    <property type="entry name" value="FAD-linked reductases, C-terminal domain"/>
    <property type="match status" value="1"/>
</dbReference>
<keyword evidence="2" id="KW-0274">FAD</keyword>
<evidence type="ECO:0000313" key="8">
    <source>
        <dbReference type="Proteomes" id="UP000027222"/>
    </source>
</evidence>
<keyword evidence="5" id="KW-1133">Transmembrane helix</keyword>
<dbReference type="GO" id="GO:0044550">
    <property type="term" value="P:secondary metabolite biosynthetic process"/>
    <property type="evidence" value="ECO:0007669"/>
    <property type="project" value="TreeGrafter"/>
</dbReference>
<feature type="transmembrane region" description="Helical" evidence="5">
    <location>
        <begin position="7"/>
        <end position="28"/>
    </location>
</feature>
<keyword evidence="5" id="KW-0472">Membrane</keyword>
<keyword evidence="1" id="KW-0285">Flavoprotein</keyword>
<feature type="domain" description="FAD-binding" evidence="6">
    <location>
        <begin position="8"/>
        <end position="376"/>
    </location>
</feature>
<dbReference type="OrthoDB" id="417877at2759"/>
<evidence type="ECO:0000259" key="6">
    <source>
        <dbReference type="Pfam" id="PF01494"/>
    </source>
</evidence>
<evidence type="ECO:0000256" key="5">
    <source>
        <dbReference type="SAM" id="Phobius"/>
    </source>
</evidence>
<dbReference type="HOGENOM" id="CLU_009665_6_3_1"/>
<dbReference type="InterPro" id="IPR002938">
    <property type="entry name" value="FAD-bd"/>
</dbReference>
<proteinExistence type="predicted"/>
<reference evidence="8" key="1">
    <citation type="journal article" date="2014" name="Proc. Natl. Acad. Sci. U.S.A.">
        <title>Extensive sampling of basidiomycete genomes demonstrates inadequacy of the white-rot/brown-rot paradigm for wood decay fungi.</title>
        <authorList>
            <person name="Riley R."/>
            <person name="Salamov A.A."/>
            <person name="Brown D.W."/>
            <person name="Nagy L.G."/>
            <person name="Floudas D."/>
            <person name="Held B.W."/>
            <person name="Levasseur A."/>
            <person name="Lombard V."/>
            <person name="Morin E."/>
            <person name="Otillar R."/>
            <person name="Lindquist E.A."/>
            <person name="Sun H."/>
            <person name="LaButti K.M."/>
            <person name="Schmutz J."/>
            <person name="Jabbour D."/>
            <person name="Luo H."/>
            <person name="Baker S.E."/>
            <person name="Pisabarro A.G."/>
            <person name="Walton J.D."/>
            <person name="Blanchette R.A."/>
            <person name="Henrissat B."/>
            <person name="Martin F."/>
            <person name="Cullen D."/>
            <person name="Hibbett D.S."/>
            <person name="Grigoriev I.V."/>
        </authorList>
    </citation>
    <scope>NUCLEOTIDE SEQUENCE [LARGE SCALE GENOMIC DNA]</scope>
    <source>
        <strain evidence="8">CBS 339.88</strain>
    </source>
</reference>
<evidence type="ECO:0000256" key="3">
    <source>
        <dbReference type="ARBA" id="ARBA00023002"/>
    </source>
</evidence>
<dbReference type="STRING" id="685588.A0A067TAY2"/>
<feature type="compositionally biased region" description="Basic and acidic residues" evidence="4">
    <location>
        <begin position="83"/>
        <end position="97"/>
    </location>
</feature>
<dbReference type="InterPro" id="IPR051104">
    <property type="entry name" value="FAD_monoxygenase"/>
</dbReference>
<dbReference type="Proteomes" id="UP000027222">
    <property type="component" value="Unassembled WGS sequence"/>
</dbReference>
<dbReference type="PRINTS" id="PR00420">
    <property type="entry name" value="RNGMNOXGNASE"/>
</dbReference>
<gene>
    <name evidence="7" type="ORF">GALMADRAFT_136860</name>
</gene>
<evidence type="ECO:0000256" key="1">
    <source>
        <dbReference type="ARBA" id="ARBA00022630"/>
    </source>
</evidence>
<protein>
    <recommendedName>
        <fullName evidence="6">FAD-binding domain-containing protein</fullName>
    </recommendedName>
</protein>
<dbReference type="Pfam" id="PF01494">
    <property type="entry name" value="FAD_binding_3"/>
    <property type="match status" value="1"/>
</dbReference>
<dbReference type="PANTHER" id="PTHR46720:SF3">
    <property type="entry name" value="FAD-BINDING DOMAIN-CONTAINING PROTEIN-RELATED"/>
    <property type="match status" value="1"/>
</dbReference>
<dbReference type="Gene3D" id="3.50.50.60">
    <property type="entry name" value="FAD/NAD(P)-binding domain"/>
    <property type="match status" value="1"/>
</dbReference>
<accession>A0A067TAY2</accession>
<dbReference type="InterPro" id="IPR036188">
    <property type="entry name" value="FAD/NAD-bd_sf"/>
</dbReference>
<dbReference type="PANTHER" id="PTHR46720">
    <property type="entry name" value="HYDROXYLASE, PUTATIVE (AFU_ORTHOLOGUE AFUA_3G01460)-RELATED"/>
    <property type="match status" value="1"/>
</dbReference>
<dbReference type="GO" id="GO:0071949">
    <property type="term" value="F:FAD binding"/>
    <property type="evidence" value="ECO:0007669"/>
    <property type="project" value="InterPro"/>
</dbReference>
<keyword evidence="5" id="KW-0812">Transmembrane</keyword>
<evidence type="ECO:0000313" key="7">
    <source>
        <dbReference type="EMBL" id="KDR80370.1"/>
    </source>
</evidence>
<dbReference type="EMBL" id="KL142372">
    <property type="protein sequence ID" value="KDR80370.1"/>
    <property type="molecule type" value="Genomic_DNA"/>
</dbReference>
<feature type="region of interest" description="Disordered" evidence="4">
    <location>
        <begin position="78"/>
        <end position="97"/>
    </location>
</feature>
<sequence>MQSSQKIRIAIAGGGIGGLTLAVALSHLNLEEFIQVDIYESAAKLTQVGAGITLWPRGLEILKSMGLEASLAIRLPDEQDLPSTDKPKLASAMRKSDQQEGIPISELFIPGGSISLHRADLQDVLLGNFSSSIHCHLSHRLSTYRQTENGVELEFKNGKTATCDLLVGADGINSAVRKVFLAEGNDVSQEEETTIARPLWTGTYVYRNLIDSELIRKEAPNHHGLTTPMVYCGKTKHIIAYPIQQGKLINAVAFLTDLNKENTYLDGPAVTEDTTDKFTSQFADWEEEPQILLKHMSKPSRWAIQTVKPLDSYVSGRVILMGDAAHAMAPHLGNGAGQAMEDAYILANILAKAMRQGSVDIKEIANAYDAVRQPFGNFAAASSRNQGLLYELNASGFEDIKDGEALPADKIAELARRIEKNWEWTYQSANNDLEKALAML</sequence>
<name>A0A067TAY2_GALM3</name>
<dbReference type="GO" id="GO:0016491">
    <property type="term" value="F:oxidoreductase activity"/>
    <property type="evidence" value="ECO:0007669"/>
    <property type="project" value="UniProtKB-KW"/>
</dbReference>
<evidence type="ECO:0000256" key="4">
    <source>
        <dbReference type="SAM" id="MobiDB-lite"/>
    </source>
</evidence>
<keyword evidence="3" id="KW-0560">Oxidoreductase</keyword>
<dbReference type="AlphaFoldDB" id="A0A067TAY2"/>
<organism evidence="7 8">
    <name type="scientific">Galerina marginata (strain CBS 339.88)</name>
    <dbReference type="NCBI Taxonomy" id="685588"/>
    <lineage>
        <taxon>Eukaryota</taxon>
        <taxon>Fungi</taxon>
        <taxon>Dikarya</taxon>
        <taxon>Basidiomycota</taxon>
        <taxon>Agaricomycotina</taxon>
        <taxon>Agaricomycetes</taxon>
        <taxon>Agaricomycetidae</taxon>
        <taxon>Agaricales</taxon>
        <taxon>Agaricineae</taxon>
        <taxon>Strophariaceae</taxon>
        <taxon>Galerina</taxon>
    </lineage>
</organism>
<dbReference type="SUPFAM" id="SSF51905">
    <property type="entry name" value="FAD/NAD(P)-binding domain"/>
    <property type="match status" value="1"/>
</dbReference>
<evidence type="ECO:0000256" key="2">
    <source>
        <dbReference type="ARBA" id="ARBA00022827"/>
    </source>
</evidence>
<keyword evidence="8" id="KW-1185">Reference proteome</keyword>